<dbReference type="EMBL" id="LRGB01000134">
    <property type="protein sequence ID" value="KZS20692.1"/>
    <property type="molecule type" value="Genomic_DNA"/>
</dbReference>
<gene>
    <name evidence="1" type="ORF">APZ42_012556</name>
</gene>
<protein>
    <submittedName>
        <fullName evidence="1">Uncharacterized protein</fullName>
    </submittedName>
</protein>
<reference evidence="1 2" key="1">
    <citation type="submission" date="2016-03" db="EMBL/GenBank/DDBJ databases">
        <title>EvidentialGene: Evidence-directed Construction of Genes on Genomes.</title>
        <authorList>
            <person name="Gilbert D.G."/>
            <person name="Choi J.-H."/>
            <person name="Mockaitis K."/>
            <person name="Colbourne J."/>
            <person name="Pfrender M."/>
        </authorList>
    </citation>
    <scope>NUCLEOTIDE SEQUENCE [LARGE SCALE GENOMIC DNA]</scope>
    <source>
        <strain evidence="1 2">Xinb3</strain>
        <tissue evidence="1">Complete organism</tissue>
    </source>
</reference>
<dbReference type="AlphaFoldDB" id="A0A162RPY9"/>
<comment type="caution">
    <text evidence="1">The sequence shown here is derived from an EMBL/GenBank/DDBJ whole genome shotgun (WGS) entry which is preliminary data.</text>
</comment>
<dbReference type="Proteomes" id="UP000076858">
    <property type="component" value="Unassembled WGS sequence"/>
</dbReference>
<sequence length="62" mass="7456">MNYLTVIALHKRHFTRDYHQSRAERALSLSEKEACSRFSLSDEREPLNLKKRELELERRPAE</sequence>
<evidence type="ECO:0000313" key="1">
    <source>
        <dbReference type="EMBL" id="KZS20692.1"/>
    </source>
</evidence>
<evidence type="ECO:0000313" key="2">
    <source>
        <dbReference type="Proteomes" id="UP000076858"/>
    </source>
</evidence>
<keyword evidence="2" id="KW-1185">Reference proteome</keyword>
<accession>A0A162RPY9</accession>
<name>A0A162RPY9_9CRUS</name>
<organism evidence="1 2">
    <name type="scientific">Daphnia magna</name>
    <dbReference type="NCBI Taxonomy" id="35525"/>
    <lineage>
        <taxon>Eukaryota</taxon>
        <taxon>Metazoa</taxon>
        <taxon>Ecdysozoa</taxon>
        <taxon>Arthropoda</taxon>
        <taxon>Crustacea</taxon>
        <taxon>Branchiopoda</taxon>
        <taxon>Diplostraca</taxon>
        <taxon>Cladocera</taxon>
        <taxon>Anomopoda</taxon>
        <taxon>Daphniidae</taxon>
        <taxon>Daphnia</taxon>
    </lineage>
</organism>
<proteinExistence type="predicted"/>